<evidence type="ECO:0000313" key="4">
    <source>
        <dbReference type="Proteomes" id="UP001329825"/>
    </source>
</evidence>
<feature type="transmembrane region" description="Helical" evidence="2">
    <location>
        <begin position="260"/>
        <end position="281"/>
    </location>
</feature>
<gene>
    <name evidence="3" type="ORF">IL334_002595</name>
</gene>
<sequence length="355" mass="40224">MKLPYNRPWLMEFADHPNCPSSIRIGVQNMLTFLWLNRIIPFQSQPPYILASDVLEDVIKDIEYEEEEEEDGDGGDNTSPLRIIDFCSGAGGPIEKIERRMNSNRISQSLSPISFLLTDIHPPISIWEKKYGLPPKSLSTSTPTSTPSSRREYSPTSNYYLSDSDSQPRSKSISYIPDSVDATNAPIGLVGGKKHLRTFFLSFHHFNEELARGVLVDAMRGSEGICIFELQQCDIGSLIMIAMLGPLSCILTPFTRPSLITLFFTYIIPLIPLVLVIDGWISVYRTRPVPHVLRLANLAALSLQLEGEDKGDDGEWKWEYGTRNHTWPWGKMLYIIGRKRRINGEENEETDSEDQ</sequence>
<dbReference type="EMBL" id="CP141883">
    <property type="protein sequence ID" value="WRT65650.1"/>
    <property type="molecule type" value="Genomic_DNA"/>
</dbReference>
<dbReference type="GeneID" id="87954726"/>
<keyword evidence="2" id="KW-0812">Transmembrane</keyword>
<dbReference type="RefSeq" id="XP_062790390.1">
    <property type="nucleotide sequence ID" value="XM_062934339.1"/>
</dbReference>
<organism evidence="3 4">
    <name type="scientific">Kwoniella shivajii</name>
    <dbReference type="NCBI Taxonomy" id="564305"/>
    <lineage>
        <taxon>Eukaryota</taxon>
        <taxon>Fungi</taxon>
        <taxon>Dikarya</taxon>
        <taxon>Basidiomycota</taxon>
        <taxon>Agaricomycotina</taxon>
        <taxon>Tremellomycetes</taxon>
        <taxon>Tremellales</taxon>
        <taxon>Cryptococcaceae</taxon>
        <taxon>Kwoniella</taxon>
    </lineage>
</organism>
<evidence type="ECO:0000313" key="3">
    <source>
        <dbReference type="EMBL" id="WRT65650.1"/>
    </source>
</evidence>
<evidence type="ECO:0000256" key="1">
    <source>
        <dbReference type="SAM" id="MobiDB-lite"/>
    </source>
</evidence>
<keyword evidence="2" id="KW-1133">Transmembrane helix</keyword>
<keyword evidence="2" id="KW-0472">Membrane</keyword>
<dbReference type="Proteomes" id="UP001329825">
    <property type="component" value="Chromosome 3"/>
</dbReference>
<feature type="compositionally biased region" description="Polar residues" evidence="1">
    <location>
        <begin position="158"/>
        <end position="173"/>
    </location>
</feature>
<keyword evidence="4" id="KW-1185">Reference proteome</keyword>
<reference evidence="3 4" key="1">
    <citation type="submission" date="2024-01" db="EMBL/GenBank/DDBJ databases">
        <title>Comparative genomics of Cryptococcus and Kwoniella reveals pathogenesis evolution and contrasting modes of karyotype evolution via chromosome fusion or intercentromeric recombination.</title>
        <authorList>
            <person name="Coelho M.A."/>
            <person name="David-Palma M."/>
            <person name="Shea T."/>
            <person name="Bowers K."/>
            <person name="McGinley-Smith S."/>
            <person name="Mohammad A.W."/>
            <person name="Gnirke A."/>
            <person name="Yurkov A.M."/>
            <person name="Nowrousian M."/>
            <person name="Sun S."/>
            <person name="Cuomo C.A."/>
            <person name="Heitman J."/>
        </authorList>
    </citation>
    <scope>NUCLEOTIDE SEQUENCE [LARGE SCALE GENOMIC DNA]</scope>
    <source>
        <strain evidence="3">CBS 11374</strain>
    </source>
</reference>
<feature type="compositionally biased region" description="Low complexity" evidence="1">
    <location>
        <begin position="135"/>
        <end position="148"/>
    </location>
</feature>
<name>A0ABZ1CV59_9TREE</name>
<evidence type="ECO:0000256" key="2">
    <source>
        <dbReference type="SAM" id="Phobius"/>
    </source>
</evidence>
<protein>
    <submittedName>
        <fullName evidence="3">Uncharacterized protein</fullName>
    </submittedName>
</protein>
<proteinExistence type="predicted"/>
<feature type="region of interest" description="Disordered" evidence="1">
    <location>
        <begin position="135"/>
        <end position="173"/>
    </location>
</feature>
<accession>A0ABZ1CV59</accession>